<dbReference type="InterPro" id="IPR003593">
    <property type="entry name" value="AAA+_ATPase"/>
</dbReference>
<dbReference type="GO" id="GO:0045454">
    <property type="term" value="P:cell redox homeostasis"/>
    <property type="evidence" value="ECO:0007669"/>
    <property type="project" value="InterPro"/>
</dbReference>
<gene>
    <name evidence="10" type="ORF">SAMN02745729_103214</name>
</gene>
<dbReference type="InterPro" id="IPR011527">
    <property type="entry name" value="ABC1_TM_dom"/>
</dbReference>
<protein>
    <submittedName>
        <fullName evidence="10">ATP-binding cassette, subfamily C, CydC</fullName>
    </submittedName>
</protein>
<keyword evidence="3" id="KW-0547">Nucleotide-binding</keyword>
<dbReference type="SMART" id="SM00382">
    <property type="entry name" value="AAA"/>
    <property type="match status" value="1"/>
</dbReference>
<dbReference type="GO" id="GO:0034775">
    <property type="term" value="P:glutathione transmembrane transport"/>
    <property type="evidence" value="ECO:0007669"/>
    <property type="project" value="InterPro"/>
</dbReference>
<dbReference type="OrthoDB" id="6336411at2"/>
<dbReference type="InterPro" id="IPR003439">
    <property type="entry name" value="ABC_transporter-like_ATP-bd"/>
</dbReference>
<feature type="transmembrane region" description="Helical" evidence="7">
    <location>
        <begin position="281"/>
        <end position="306"/>
    </location>
</feature>
<dbReference type="Pfam" id="PF00005">
    <property type="entry name" value="ABC_tran"/>
    <property type="match status" value="1"/>
</dbReference>
<dbReference type="STRING" id="1122198.SAMN02745729_103214"/>
<dbReference type="Gene3D" id="1.20.1560.10">
    <property type="entry name" value="ABC transporter type 1, transmembrane domain"/>
    <property type="match status" value="1"/>
</dbReference>
<feature type="transmembrane region" description="Helical" evidence="7">
    <location>
        <begin position="164"/>
        <end position="183"/>
    </location>
</feature>
<evidence type="ECO:0000256" key="5">
    <source>
        <dbReference type="ARBA" id="ARBA00022989"/>
    </source>
</evidence>
<evidence type="ECO:0000259" key="8">
    <source>
        <dbReference type="PROSITE" id="PS50893"/>
    </source>
</evidence>
<dbReference type="InterPro" id="IPR014223">
    <property type="entry name" value="ABC_CydC/D"/>
</dbReference>
<dbReference type="GO" id="GO:0015421">
    <property type="term" value="F:ABC-type oligopeptide transporter activity"/>
    <property type="evidence" value="ECO:0007669"/>
    <property type="project" value="TreeGrafter"/>
</dbReference>
<dbReference type="GO" id="GO:0005524">
    <property type="term" value="F:ATP binding"/>
    <property type="evidence" value="ECO:0007669"/>
    <property type="project" value="UniProtKB-KW"/>
</dbReference>
<organism evidence="10 11">
    <name type="scientific">Marinobacterium iners DSM 11526</name>
    <dbReference type="NCBI Taxonomy" id="1122198"/>
    <lineage>
        <taxon>Bacteria</taxon>
        <taxon>Pseudomonadati</taxon>
        <taxon>Pseudomonadota</taxon>
        <taxon>Gammaproteobacteria</taxon>
        <taxon>Oceanospirillales</taxon>
        <taxon>Oceanospirillaceae</taxon>
        <taxon>Marinobacterium</taxon>
    </lineage>
</organism>
<feature type="transmembrane region" description="Helical" evidence="7">
    <location>
        <begin position="135"/>
        <end position="158"/>
    </location>
</feature>
<keyword evidence="6 7" id="KW-0472">Membrane</keyword>
<evidence type="ECO:0000313" key="11">
    <source>
        <dbReference type="Proteomes" id="UP000242469"/>
    </source>
</evidence>
<accession>A0A1H4B8S4</accession>
<dbReference type="PANTHER" id="PTHR43394:SF1">
    <property type="entry name" value="ATP-BINDING CASSETTE SUB-FAMILY B MEMBER 10, MITOCHONDRIAL"/>
    <property type="match status" value="1"/>
</dbReference>
<keyword evidence="11" id="KW-1185">Reference proteome</keyword>
<dbReference type="NCBIfam" id="TIGR02868">
    <property type="entry name" value="CydC"/>
    <property type="match status" value="1"/>
</dbReference>
<feature type="transmembrane region" description="Helical" evidence="7">
    <location>
        <begin position="15"/>
        <end position="35"/>
    </location>
</feature>
<dbReference type="CDD" id="cd18585">
    <property type="entry name" value="ABC_6TM_CydC"/>
    <property type="match status" value="1"/>
</dbReference>
<dbReference type="PROSITE" id="PS50929">
    <property type="entry name" value="ABC_TM1F"/>
    <property type="match status" value="1"/>
</dbReference>
<evidence type="ECO:0000313" key="10">
    <source>
        <dbReference type="EMBL" id="SEA44464.1"/>
    </source>
</evidence>
<dbReference type="PROSITE" id="PS50893">
    <property type="entry name" value="ABC_TRANSPORTER_2"/>
    <property type="match status" value="1"/>
</dbReference>
<evidence type="ECO:0000256" key="4">
    <source>
        <dbReference type="ARBA" id="ARBA00022840"/>
    </source>
</evidence>
<evidence type="ECO:0000256" key="7">
    <source>
        <dbReference type="SAM" id="Phobius"/>
    </source>
</evidence>
<keyword evidence="2 7" id="KW-0812">Transmembrane</keyword>
<dbReference type="GO" id="GO:0016887">
    <property type="term" value="F:ATP hydrolysis activity"/>
    <property type="evidence" value="ECO:0007669"/>
    <property type="project" value="InterPro"/>
</dbReference>
<dbReference type="Gene3D" id="3.40.50.300">
    <property type="entry name" value="P-loop containing nucleotide triphosphate hydrolases"/>
    <property type="match status" value="1"/>
</dbReference>
<evidence type="ECO:0000256" key="3">
    <source>
        <dbReference type="ARBA" id="ARBA00022741"/>
    </source>
</evidence>
<dbReference type="EMBL" id="FNRJ01000003">
    <property type="protein sequence ID" value="SEA44464.1"/>
    <property type="molecule type" value="Genomic_DNA"/>
</dbReference>
<dbReference type="PROSITE" id="PS00211">
    <property type="entry name" value="ABC_TRANSPORTER_1"/>
    <property type="match status" value="1"/>
</dbReference>
<dbReference type="RefSeq" id="WP_091824393.1">
    <property type="nucleotide sequence ID" value="NZ_FNRJ01000003.1"/>
</dbReference>
<evidence type="ECO:0000256" key="6">
    <source>
        <dbReference type="ARBA" id="ARBA00023136"/>
    </source>
</evidence>
<comment type="subcellular location">
    <subcellularLocation>
        <location evidence="1">Cell membrane</location>
        <topology evidence="1">Multi-pass membrane protein</topology>
    </subcellularLocation>
</comment>
<feature type="transmembrane region" description="Helical" evidence="7">
    <location>
        <begin position="41"/>
        <end position="62"/>
    </location>
</feature>
<feature type="domain" description="ABC transporter" evidence="8">
    <location>
        <begin position="342"/>
        <end position="575"/>
    </location>
</feature>
<dbReference type="SUPFAM" id="SSF90123">
    <property type="entry name" value="ABC transporter transmembrane region"/>
    <property type="match status" value="1"/>
</dbReference>
<name>A0A1H4B8S4_9GAMM</name>
<feature type="transmembrane region" description="Helical" evidence="7">
    <location>
        <begin position="244"/>
        <end position="269"/>
    </location>
</feature>
<dbReference type="SUPFAM" id="SSF52540">
    <property type="entry name" value="P-loop containing nucleoside triphosphate hydrolases"/>
    <property type="match status" value="1"/>
</dbReference>
<dbReference type="InterPro" id="IPR036640">
    <property type="entry name" value="ABC1_TM_sf"/>
</dbReference>
<dbReference type="Pfam" id="PF00664">
    <property type="entry name" value="ABC_membrane"/>
    <property type="match status" value="1"/>
</dbReference>
<dbReference type="InterPro" id="IPR027417">
    <property type="entry name" value="P-loop_NTPase"/>
</dbReference>
<sequence length="576" mass="61876">MKELRPFVGLMRPHLNWVLLGTLLGLVTLLASIGLMTLSGWFISAAALAGISAVTAQQFNYFTPGAGVRGFAIARTVGRYFERVTTHEATFRLLADLRSWFYRCLEPLGPARLQQFRSADLLSRLIADVNALDNLYLRVLAPSVLALLVSALVLGFLALYSPGIALLTAVGLLLAGVITPLLAHLSARHVGEQQVVATARLRQRLIGLVQGLADLYIYGGVQRAIDATAAEEARLQKTQLRMTLLTGLMTALIVFIGGTTGLLALAMGVERVYDGRLEPAQLAMVLFCVLAVFEVVAPLSLAYQYLGKTRRAAARLQEVAATAPLIHYPPADEAPVSLPGSFSFDQVYFHYDRSSSAVLEKFSLQVSAGEKILLLGHTGSGKSTLISLLARFHDPQQGHVLLGGQPVACYSESTLRAQMGVLSQPVQLFAGTVADNLALANVSADEADMASVLAAVRLDMELGEEPLAYSIGESGSRLSGGQRKRLALARALLRDAPILLLDEPTEGLDAATEAAVVENVLRLYPERTLVMISHHLQTAALFDRVVILDKGRVIEEGSPQALAAIPDSRFSQLNAV</sequence>
<evidence type="ECO:0000259" key="9">
    <source>
        <dbReference type="PROSITE" id="PS50929"/>
    </source>
</evidence>
<dbReference type="InterPro" id="IPR017871">
    <property type="entry name" value="ABC_transporter-like_CS"/>
</dbReference>
<evidence type="ECO:0000256" key="1">
    <source>
        <dbReference type="ARBA" id="ARBA00004651"/>
    </source>
</evidence>
<dbReference type="PANTHER" id="PTHR43394">
    <property type="entry name" value="ATP-DEPENDENT PERMEASE MDL1, MITOCHONDRIAL"/>
    <property type="match status" value="1"/>
</dbReference>
<keyword evidence="4 10" id="KW-0067">ATP-binding</keyword>
<dbReference type="InterPro" id="IPR039421">
    <property type="entry name" value="Type_1_exporter"/>
</dbReference>
<dbReference type="GO" id="GO:0005886">
    <property type="term" value="C:plasma membrane"/>
    <property type="evidence" value="ECO:0007669"/>
    <property type="project" value="UniProtKB-SubCell"/>
</dbReference>
<keyword evidence="5 7" id="KW-1133">Transmembrane helix</keyword>
<proteinExistence type="predicted"/>
<dbReference type="AlphaFoldDB" id="A0A1H4B8S4"/>
<dbReference type="Proteomes" id="UP000242469">
    <property type="component" value="Unassembled WGS sequence"/>
</dbReference>
<feature type="domain" description="ABC transmembrane type-1" evidence="9">
    <location>
        <begin position="19"/>
        <end position="308"/>
    </location>
</feature>
<reference evidence="11" key="1">
    <citation type="submission" date="2016-10" db="EMBL/GenBank/DDBJ databases">
        <authorList>
            <person name="Varghese N."/>
            <person name="Submissions S."/>
        </authorList>
    </citation>
    <scope>NUCLEOTIDE SEQUENCE [LARGE SCALE GENOMIC DNA]</scope>
    <source>
        <strain evidence="11">DSM 11526</strain>
    </source>
</reference>
<evidence type="ECO:0000256" key="2">
    <source>
        <dbReference type="ARBA" id="ARBA00022692"/>
    </source>
</evidence>